<dbReference type="EMBL" id="CM046513">
    <property type="protein sequence ID" value="KAI8652849.1"/>
    <property type="molecule type" value="Genomic_DNA"/>
</dbReference>
<protein>
    <submittedName>
        <fullName evidence="1">Uncharacterized protein</fullName>
    </submittedName>
</protein>
<comment type="caution">
    <text evidence="1">The sequence shown here is derived from an EMBL/GenBank/DDBJ whole genome shotgun (WGS) entry which is preliminary data.</text>
</comment>
<evidence type="ECO:0000313" key="2">
    <source>
        <dbReference type="Proteomes" id="UP001065298"/>
    </source>
</evidence>
<reference evidence="1" key="1">
    <citation type="submission" date="2022-06" db="EMBL/GenBank/DDBJ databases">
        <title>Fusarium solani species complex genomes reveal bases of compartmentalisation and animal pathogenesis.</title>
        <authorList>
            <person name="Tsai I.J."/>
        </authorList>
    </citation>
    <scope>NUCLEOTIDE SEQUENCE</scope>
    <source>
        <strain evidence="1">Fu6.1</strain>
    </source>
</reference>
<evidence type="ECO:0000313" key="1">
    <source>
        <dbReference type="EMBL" id="KAI8652849.1"/>
    </source>
</evidence>
<dbReference type="Proteomes" id="UP001065298">
    <property type="component" value="Chromosome 11"/>
</dbReference>
<accession>A0ACC0QIP3</accession>
<name>A0ACC0QIP3_9HYPO</name>
<proteinExistence type="predicted"/>
<gene>
    <name evidence="1" type="ORF">NCS57_01350500</name>
</gene>
<sequence length="238" mass="26134">MGCEDKDKDHYPAPGLRFGDASKPTGSTVGFLDLPGTVRQDIYKRVLAVAHPVYLFQDFGPRVEAFAPDKLKWWIALLYTNRQISSEAKAVLYGNNNFHLLDKPQKHGTLLQSFLDCIGASNANSLSRLCISFPVMEKTEDPHGVTIRQDSLNGLALVHDQCAGLKTLELQLCREISGLPAEARGGDGQLVREALLRIDAQLKAISSVKNVVVRLYIKDVPPLVVDAMQGLAWVVLDG</sequence>
<keyword evidence="2" id="KW-1185">Reference proteome</keyword>
<organism evidence="1 2">
    <name type="scientific">Fusarium keratoplasticum</name>
    <dbReference type="NCBI Taxonomy" id="1328300"/>
    <lineage>
        <taxon>Eukaryota</taxon>
        <taxon>Fungi</taxon>
        <taxon>Dikarya</taxon>
        <taxon>Ascomycota</taxon>
        <taxon>Pezizomycotina</taxon>
        <taxon>Sordariomycetes</taxon>
        <taxon>Hypocreomycetidae</taxon>
        <taxon>Hypocreales</taxon>
        <taxon>Nectriaceae</taxon>
        <taxon>Fusarium</taxon>
        <taxon>Fusarium solani species complex</taxon>
    </lineage>
</organism>